<dbReference type="Proteomes" id="UP000266340">
    <property type="component" value="Unassembled WGS sequence"/>
</dbReference>
<accession>A0A398CZV0</accession>
<organism evidence="1 2">
    <name type="scientific">Cohnella faecalis</name>
    <dbReference type="NCBI Taxonomy" id="2315694"/>
    <lineage>
        <taxon>Bacteria</taxon>
        <taxon>Bacillati</taxon>
        <taxon>Bacillota</taxon>
        <taxon>Bacilli</taxon>
        <taxon>Bacillales</taxon>
        <taxon>Paenibacillaceae</taxon>
        <taxon>Cohnella</taxon>
    </lineage>
</organism>
<gene>
    <name evidence="1" type="ORF">D3H35_07620</name>
</gene>
<proteinExistence type="predicted"/>
<protein>
    <submittedName>
        <fullName evidence="1">Uncharacterized protein</fullName>
    </submittedName>
</protein>
<dbReference type="AlphaFoldDB" id="A0A398CZV0"/>
<keyword evidence="2" id="KW-1185">Reference proteome</keyword>
<name>A0A398CZV0_9BACL</name>
<comment type="caution">
    <text evidence="1">The sequence shown here is derived from an EMBL/GenBank/DDBJ whole genome shotgun (WGS) entry which is preliminary data.</text>
</comment>
<dbReference type="EMBL" id="QXJM01000027">
    <property type="protein sequence ID" value="RIE04444.1"/>
    <property type="molecule type" value="Genomic_DNA"/>
</dbReference>
<evidence type="ECO:0000313" key="2">
    <source>
        <dbReference type="Proteomes" id="UP000266340"/>
    </source>
</evidence>
<evidence type="ECO:0000313" key="1">
    <source>
        <dbReference type="EMBL" id="RIE04444.1"/>
    </source>
</evidence>
<sequence length="73" mass="8114">MMDRKTIFSNWLPRRARPEKKPRDVCVGKARSELARNGGLLISKILGGIEDGVRFGELNGEGTDRTGGRGTWE</sequence>
<reference evidence="1 2" key="1">
    <citation type="submission" date="2018-09" db="EMBL/GenBank/DDBJ databases">
        <title>Cohnella cavernae sp. nov., isolated from a karst cave.</title>
        <authorList>
            <person name="Zhu H."/>
        </authorList>
    </citation>
    <scope>NUCLEOTIDE SEQUENCE [LARGE SCALE GENOMIC DNA]</scope>
    <source>
        <strain evidence="1 2">K2E09-144</strain>
    </source>
</reference>